<dbReference type="HOGENOM" id="CLU_2433709_0_0_2"/>
<protein>
    <submittedName>
        <fullName evidence="1">Uncharacterized protein</fullName>
    </submittedName>
</protein>
<reference evidence="1 2" key="1">
    <citation type="journal article" date="2006" name="Proc. Natl. Acad. Sci. U.S.A.">
        <title>Genomic analysis of the uncultivated marine crenarchaeote Cenarchaeum symbiosum.</title>
        <authorList>
            <person name="Hallam S.J."/>
            <person name="Konstantinidis K.T."/>
            <person name="Putnam N."/>
            <person name="Schleper C."/>
            <person name="Watanabe Y."/>
            <person name="Sugahara J."/>
            <person name="Preston C."/>
            <person name="de la Torre J."/>
            <person name="Richardson P.M."/>
            <person name="DeLong E.F."/>
        </authorList>
    </citation>
    <scope>NUCLEOTIDE SEQUENCE [LARGE SCALE GENOMIC DNA]</scope>
    <source>
        <strain evidence="2">A</strain>
    </source>
</reference>
<proteinExistence type="predicted"/>
<dbReference type="EnsemblBacteria" id="ABK77383">
    <property type="protein sequence ID" value="ABK77383"/>
    <property type="gene ID" value="CENSYa_0750"/>
</dbReference>
<gene>
    <name evidence="1" type="ordered locus">CENSYa_0750</name>
</gene>
<dbReference type="AlphaFoldDB" id="A0RVL6"/>
<dbReference type="Proteomes" id="UP000000758">
    <property type="component" value="Chromosome"/>
</dbReference>
<dbReference type="KEGG" id="csy:CENSYa_0750"/>
<evidence type="ECO:0000313" key="2">
    <source>
        <dbReference type="Proteomes" id="UP000000758"/>
    </source>
</evidence>
<dbReference type="EMBL" id="DP000238">
    <property type="protein sequence ID" value="ABK77383.1"/>
    <property type="molecule type" value="Genomic_DNA"/>
</dbReference>
<dbReference type="STRING" id="414004.CENSYa_0750"/>
<evidence type="ECO:0000313" key="1">
    <source>
        <dbReference type="EMBL" id="ABK77383.1"/>
    </source>
</evidence>
<keyword evidence="2" id="KW-1185">Reference proteome</keyword>
<organism evidence="1 2">
    <name type="scientific">Cenarchaeum symbiosum (strain A)</name>
    <dbReference type="NCBI Taxonomy" id="414004"/>
    <lineage>
        <taxon>Archaea</taxon>
        <taxon>Nitrososphaerota</taxon>
        <taxon>Candidatus Cenarchaeales</taxon>
        <taxon>Candidatus Cenarchaeaceae</taxon>
        <taxon>Candidatus Cenarchaeum</taxon>
    </lineage>
</organism>
<sequence>MLNQLKRILCVIIGVDEIKLIYCKLKGHVSDAAEARAQFENARKTVKYCATCGGASEKIKYCTTCRRCNYPLWVTVNTENPHNYVVSEIP</sequence>
<accession>A0RVL6</accession>
<name>A0RVL6_CENSY</name>